<dbReference type="PATRIC" id="fig|1227496.3.peg.3954"/>
<feature type="region of interest" description="Disordered" evidence="4">
    <location>
        <begin position="154"/>
        <end position="221"/>
    </location>
</feature>
<name>L9XMS2_9EURY</name>
<dbReference type="RefSeq" id="WP_006433041.1">
    <property type="nucleotide sequence ID" value="NZ_AOID01000063.1"/>
</dbReference>
<dbReference type="Gene3D" id="2.60.260.20">
    <property type="entry name" value="Urease metallochaperone UreE, N-terminal domain"/>
    <property type="match status" value="1"/>
</dbReference>
<dbReference type="AlphaFoldDB" id="L9XMS2"/>
<accession>L9XMS2</accession>
<dbReference type="GO" id="GO:0016151">
    <property type="term" value="F:nickel cation binding"/>
    <property type="evidence" value="ECO:0007669"/>
    <property type="project" value="InterPro"/>
</dbReference>
<evidence type="ECO:0000256" key="4">
    <source>
        <dbReference type="SAM" id="MobiDB-lite"/>
    </source>
</evidence>
<dbReference type="GO" id="GO:0005737">
    <property type="term" value="C:cytoplasm"/>
    <property type="evidence" value="ECO:0007669"/>
    <property type="project" value="InterPro"/>
</dbReference>
<dbReference type="InterPro" id="IPR036118">
    <property type="entry name" value="UreE_N_sf"/>
</dbReference>
<gene>
    <name evidence="6" type="ORF">C489_19726</name>
</gene>
<keyword evidence="2" id="KW-0533">Nickel</keyword>
<dbReference type="OrthoDB" id="241983at2157"/>
<dbReference type="STRING" id="1227496.C489_19726"/>
<keyword evidence="1" id="KW-0963">Cytoplasm</keyword>
<dbReference type="NCBIfam" id="NF009752">
    <property type="entry name" value="PRK13261.1-2"/>
    <property type="match status" value="1"/>
</dbReference>
<evidence type="ECO:0000256" key="3">
    <source>
        <dbReference type="ARBA" id="ARBA00023186"/>
    </source>
</evidence>
<dbReference type="SMART" id="SM00988">
    <property type="entry name" value="UreE_N"/>
    <property type="match status" value="1"/>
</dbReference>
<reference evidence="6 7" key="1">
    <citation type="journal article" date="2014" name="PLoS Genet.">
        <title>Phylogenetically driven sequencing of extremely halophilic archaea reveals strategies for static and dynamic osmo-response.</title>
        <authorList>
            <person name="Becker E.A."/>
            <person name="Seitzer P.M."/>
            <person name="Tritt A."/>
            <person name="Larsen D."/>
            <person name="Krusor M."/>
            <person name="Yao A.I."/>
            <person name="Wu D."/>
            <person name="Madern D."/>
            <person name="Eisen J.A."/>
            <person name="Darling A.E."/>
            <person name="Facciotti M.T."/>
        </authorList>
    </citation>
    <scope>NUCLEOTIDE SEQUENCE [LARGE SCALE GENOMIC DNA]</scope>
    <source>
        <strain evidence="6 7">JCM 10478</strain>
    </source>
</reference>
<keyword evidence="3" id="KW-0143">Chaperone</keyword>
<dbReference type="Proteomes" id="UP000011632">
    <property type="component" value="Unassembled WGS sequence"/>
</dbReference>
<dbReference type="EMBL" id="AOID01000063">
    <property type="protein sequence ID" value="ELY63079.1"/>
    <property type="molecule type" value="Genomic_DNA"/>
</dbReference>
<sequence>MERIDGIVGNVHADDDLAALRAEYADRDAVERVVIDAENRRRSRFRATTDAGTDIGVIVDNPAVSAGDVLLVDDDRLIVVAFEPLDAIAISLPDPTDEALAAAVELGHRVGNQHWDLAVEDGTVYVPLEADRHIVERVVADVVPDAERRETTVEADLFVTDIDDEGSNSGGDPDHSHGVDHEHEHGHDADHAHSHGADHEHGHGTDHTHSHGADHDHSHDH</sequence>
<feature type="compositionally biased region" description="Basic and acidic residues" evidence="4">
    <location>
        <begin position="172"/>
        <end position="221"/>
    </location>
</feature>
<dbReference type="Pfam" id="PF02814">
    <property type="entry name" value="UreE_N"/>
    <property type="match status" value="1"/>
</dbReference>
<keyword evidence="7" id="KW-1185">Reference proteome</keyword>
<feature type="domain" description="UreE urease accessory N-terminal" evidence="5">
    <location>
        <begin position="17"/>
        <end position="78"/>
    </location>
</feature>
<proteinExistence type="inferred from homology"/>
<evidence type="ECO:0000256" key="2">
    <source>
        <dbReference type="ARBA" id="ARBA00022596"/>
    </source>
</evidence>
<evidence type="ECO:0000313" key="7">
    <source>
        <dbReference type="Proteomes" id="UP000011632"/>
    </source>
</evidence>
<evidence type="ECO:0000313" key="6">
    <source>
        <dbReference type="EMBL" id="ELY63079.1"/>
    </source>
</evidence>
<dbReference type="HAMAP" id="MF_00822">
    <property type="entry name" value="UreE"/>
    <property type="match status" value="1"/>
</dbReference>
<dbReference type="SUPFAM" id="SSF69287">
    <property type="entry name" value="Urease metallochaperone UreE, N-terminal domain"/>
    <property type="match status" value="1"/>
</dbReference>
<evidence type="ECO:0000256" key="1">
    <source>
        <dbReference type="ARBA" id="ARBA00022490"/>
    </source>
</evidence>
<protein>
    <submittedName>
        <fullName evidence="6">Urease accessory protein UreE</fullName>
    </submittedName>
</protein>
<organism evidence="6 7">
    <name type="scientific">Natrinema versiforme JCM 10478</name>
    <dbReference type="NCBI Taxonomy" id="1227496"/>
    <lineage>
        <taxon>Archaea</taxon>
        <taxon>Methanobacteriati</taxon>
        <taxon>Methanobacteriota</taxon>
        <taxon>Stenosarchaea group</taxon>
        <taxon>Halobacteria</taxon>
        <taxon>Halobacteriales</taxon>
        <taxon>Natrialbaceae</taxon>
        <taxon>Natrinema</taxon>
    </lineage>
</organism>
<dbReference type="InterPro" id="IPR012406">
    <property type="entry name" value="UreE"/>
</dbReference>
<dbReference type="GO" id="GO:0006457">
    <property type="term" value="P:protein folding"/>
    <property type="evidence" value="ECO:0007669"/>
    <property type="project" value="InterPro"/>
</dbReference>
<dbReference type="InterPro" id="IPR004029">
    <property type="entry name" value="UreE_N"/>
</dbReference>
<comment type="caution">
    <text evidence="6">The sequence shown here is derived from an EMBL/GenBank/DDBJ whole genome shotgun (WGS) entry which is preliminary data.</text>
</comment>
<evidence type="ECO:0000259" key="5">
    <source>
        <dbReference type="SMART" id="SM00988"/>
    </source>
</evidence>